<accession>A0A1H2BYT9</accession>
<evidence type="ECO:0000256" key="1">
    <source>
        <dbReference type="ARBA" id="ARBA00044755"/>
    </source>
</evidence>
<dbReference type="RefSeq" id="WP_091378295.1">
    <property type="nucleotide sequence ID" value="NZ_LT629740.1"/>
</dbReference>
<dbReference type="OrthoDB" id="5432602at2"/>
<dbReference type="Proteomes" id="UP000199679">
    <property type="component" value="Chromosome I"/>
</dbReference>
<gene>
    <name evidence="2" type="ORF">SAMN05216490_4439</name>
</gene>
<organism evidence="2 3">
    <name type="scientific">Mucilaginibacter mallensis</name>
    <dbReference type="NCBI Taxonomy" id="652787"/>
    <lineage>
        <taxon>Bacteria</taxon>
        <taxon>Pseudomonadati</taxon>
        <taxon>Bacteroidota</taxon>
        <taxon>Sphingobacteriia</taxon>
        <taxon>Sphingobacteriales</taxon>
        <taxon>Sphingobacteriaceae</taxon>
        <taxon>Mucilaginibacter</taxon>
    </lineage>
</organism>
<comment type="similarity">
    <text evidence="1">Belongs to the bactofilin family.</text>
</comment>
<protein>
    <submittedName>
        <fullName evidence="2">Protein CcmA, bactofilin family</fullName>
    </submittedName>
</protein>
<evidence type="ECO:0000313" key="2">
    <source>
        <dbReference type="EMBL" id="SDT62926.1"/>
    </source>
</evidence>
<dbReference type="Pfam" id="PF04519">
    <property type="entry name" value="Bactofilin"/>
    <property type="match status" value="1"/>
</dbReference>
<dbReference type="PANTHER" id="PTHR35024:SF4">
    <property type="entry name" value="POLYMER-FORMING CYTOSKELETAL PROTEIN"/>
    <property type="match status" value="1"/>
</dbReference>
<sequence>MSIFSKKDKVSLDMQSISTLISEGCIFDGNLKAPAYARIDGQITGDVMVDEGLIIGEKGSIQGNVITKEMVVYGTVNGNLQVNSLEIKASGKISGEIRTQTLEVENGAVYNGSLSMTQNNKLAQSNQTAASTKVKPKLIEVG</sequence>
<name>A0A1H2BYT9_MUCMA</name>
<keyword evidence="3" id="KW-1185">Reference proteome</keyword>
<dbReference type="PANTHER" id="PTHR35024">
    <property type="entry name" value="HYPOTHETICAL CYTOSOLIC PROTEIN"/>
    <property type="match status" value="1"/>
</dbReference>
<dbReference type="EMBL" id="LT629740">
    <property type="protein sequence ID" value="SDT62926.1"/>
    <property type="molecule type" value="Genomic_DNA"/>
</dbReference>
<dbReference type="InterPro" id="IPR007607">
    <property type="entry name" value="BacA/B"/>
</dbReference>
<proteinExistence type="inferred from homology"/>
<dbReference type="AlphaFoldDB" id="A0A1H2BYT9"/>
<reference evidence="2 3" key="1">
    <citation type="submission" date="2016-10" db="EMBL/GenBank/DDBJ databases">
        <authorList>
            <person name="de Groot N.N."/>
        </authorList>
    </citation>
    <scope>NUCLEOTIDE SEQUENCE [LARGE SCALE GENOMIC DNA]</scope>
    <source>
        <strain evidence="2 3">MP1X4</strain>
    </source>
</reference>
<dbReference type="STRING" id="652787.SAMN05216490_4439"/>
<evidence type="ECO:0000313" key="3">
    <source>
        <dbReference type="Proteomes" id="UP000199679"/>
    </source>
</evidence>